<keyword evidence="2 3" id="KW-0539">Nucleus</keyword>
<comment type="subcellular location">
    <subcellularLocation>
        <location evidence="1 3">Nucleus</location>
    </subcellularLocation>
</comment>
<dbReference type="AlphaFoldDB" id="A0AAN7J970"/>
<organism evidence="4 5">
    <name type="scientific">Quercus rubra</name>
    <name type="common">Northern red oak</name>
    <name type="synonym">Quercus borealis</name>
    <dbReference type="NCBI Taxonomy" id="3512"/>
    <lineage>
        <taxon>Eukaryota</taxon>
        <taxon>Viridiplantae</taxon>
        <taxon>Streptophyta</taxon>
        <taxon>Embryophyta</taxon>
        <taxon>Tracheophyta</taxon>
        <taxon>Spermatophyta</taxon>
        <taxon>Magnoliopsida</taxon>
        <taxon>eudicotyledons</taxon>
        <taxon>Gunneridae</taxon>
        <taxon>Pentapetalae</taxon>
        <taxon>rosids</taxon>
        <taxon>fabids</taxon>
        <taxon>Fagales</taxon>
        <taxon>Fagaceae</taxon>
        <taxon>Quercus</taxon>
    </lineage>
</organism>
<evidence type="ECO:0000256" key="1">
    <source>
        <dbReference type="ARBA" id="ARBA00004123"/>
    </source>
</evidence>
<dbReference type="Proteomes" id="UP001324115">
    <property type="component" value="Unassembled WGS sequence"/>
</dbReference>
<dbReference type="GO" id="GO:0000122">
    <property type="term" value="P:negative regulation of transcription by RNA polymerase II"/>
    <property type="evidence" value="ECO:0007669"/>
    <property type="project" value="TreeGrafter"/>
</dbReference>
<dbReference type="PANTHER" id="PTHR12346">
    <property type="entry name" value="SIN3B-RELATED"/>
    <property type="match status" value="1"/>
</dbReference>
<dbReference type="GO" id="GO:0003714">
    <property type="term" value="F:transcription corepressor activity"/>
    <property type="evidence" value="ECO:0007669"/>
    <property type="project" value="InterPro"/>
</dbReference>
<evidence type="ECO:0000256" key="3">
    <source>
        <dbReference type="PROSITE-ProRule" id="PRU00810"/>
    </source>
</evidence>
<proteinExistence type="predicted"/>
<dbReference type="EMBL" id="JAXUIC010000002">
    <property type="protein sequence ID" value="KAK4603879.1"/>
    <property type="molecule type" value="Genomic_DNA"/>
</dbReference>
<dbReference type="Pfam" id="PF02671">
    <property type="entry name" value="PAH"/>
    <property type="match status" value="4"/>
</dbReference>
<gene>
    <name evidence="4" type="ORF">RGQ29_012410</name>
</gene>
<dbReference type="InterPro" id="IPR039774">
    <property type="entry name" value="Sin3-like"/>
</dbReference>
<keyword evidence="5" id="KW-1185">Reference proteome</keyword>
<dbReference type="SUPFAM" id="SSF47762">
    <property type="entry name" value="PAH2 domain"/>
    <property type="match status" value="5"/>
</dbReference>
<protein>
    <submittedName>
        <fullName evidence="4">Uncharacterized protein</fullName>
    </submittedName>
</protein>
<accession>A0AAN7J970</accession>
<dbReference type="GO" id="GO:0000118">
    <property type="term" value="C:histone deacetylase complex"/>
    <property type="evidence" value="ECO:0007669"/>
    <property type="project" value="TreeGrafter"/>
</dbReference>
<dbReference type="FunFam" id="1.20.1160.11:FF:000001">
    <property type="entry name" value="Paired amphipathic helix protein Sin3"/>
    <property type="match status" value="1"/>
</dbReference>
<name>A0AAN7J970_QUERU</name>
<evidence type="ECO:0000313" key="5">
    <source>
        <dbReference type="Proteomes" id="UP001324115"/>
    </source>
</evidence>
<dbReference type="InterPro" id="IPR003822">
    <property type="entry name" value="PAH"/>
</dbReference>
<evidence type="ECO:0000256" key="2">
    <source>
        <dbReference type="ARBA" id="ARBA00023242"/>
    </source>
</evidence>
<reference evidence="4 5" key="1">
    <citation type="journal article" date="2023" name="G3 (Bethesda)">
        <title>A haplotype-resolved chromosome-scale genome for Quercus rubra L. provides insights into the genetics of adaptive traits for red oak species.</title>
        <authorList>
            <person name="Kapoor B."/>
            <person name="Jenkins J."/>
            <person name="Schmutz J."/>
            <person name="Zhebentyayeva T."/>
            <person name="Kuelheim C."/>
            <person name="Coggeshall M."/>
            <person name="Heim C."/>
            <person name="Lasky J.R."/>
            <person name="Leites L."/>
            <person name="Islam-Faridi N."/>
            <person name="Romero-Severson J."/>
            <person name="DeLeo V.L."/>
            <person name="Lucas S.M."/>
            <person name="Lazic D."/>
            <person name="Gailing O."/>
            <person name="Carlson J."/>
            <person name="Staton M."/>
        </authorList>
    </citation>
    <scope>NUCLEOTIDE SEQUENCE [LARGE SCALE GENOMIC DNA]</scope>
    <source>
        <strain evidence="4">Pseudo-F2</strain>
    </source>
</reference>
<dbReference type="GO" id="GO:0000785">
    <property type="term" value="C:chromatin"/>
    <property type="evidence" value="ECO:0007669"/>
    <property type="project" value="TreeGrafter"/>
</dbReference>
<comment type="caution">
    <text evidence="4">The sequence shown here is derived from an EMBL/GenBank/DDBJ whole genome shotgun (WGS) entry which is preliminary data.</text>
</comment>
<dbReference type="PANTHER" id="PTHR12346:SF8">
    <property type="entry name" value="PAIRED AMPHIPATHIC HELIX PROTEIN SIN3-LIKE 2"/>
    <property type="match status" value="1"/>
</dbReference>
<dbReference type="Gene3D" id="1.20.1160.11">
    <property type="entry name" value="Paired amphipathic helix"/>
    <property type="match status" value="5"/>
</dbReference>
<dbReference type="InterPro" id="IPR036600">
    <property type="entry name" value="PAH_sf"/>
</dbReference>
<dbReference type="PROSITE" id="PS51477">
    <property type="entry name" value="PAH"/>
    <property type="match status" value="3"/>
</dbReference>
<sequence>MFLMVMKFFFARRVIAKVKKLFEGHNNLISGFNIFLPKALDISEFWRAIIMIKERFQNDVTVCMIILDILNEFQKGHTDINTIHNQISILLNGHADLIDKFTRFLPKTEPVSAEKWVRGVFSDLRLLRWISLEMKRLGDSGCSSQSKQLSASSRCDFYVQSQAPVGGGGTLGKVTVNDGLNYLKEVMETFRDQREKYDMFCKVMKDFKNQRIGIVDVTIRVKGLFEGHNNLISGFNIFLPKGHEIALEDDEAINILTNIEKRFQNDEQVYIAFSDILNEFWEERKDVNKVYYEKHHHQNDRHYIAFVDILKMYRKEHKDKTKVYNEAITVVAPILFDDHPDFLAEFTFLPLSSITCST</sequence>
<evidence type="ECO:0000313" key="4">
    <source>
        <dbReference type="EMBL" id="KAK4603879.1"/>
    </source>
</evidence>